<sequence>MYIDMIFILMRSLLVIVGVESFTGQQMETETSNYAIIRTANKTREIGNGTLTKPYWKENDDQVAKLITKVKYKPSTTQPTNVATSTPKITTTALPKINSYNSYKQHLPFDLNEKLKFIIEPLSFYKPGVVSDALSKADNKQYTRTHIQNDFKINKLPDNIYSNNTRINSTRSMKRPENRNLLNHLNYGKTNSSDNATRRDLLTTESNDSPLSYIPVYSYSNHIYHQMDQKQTQQFEQSQPSSLDYIDFLQHQRRERRPRSAFYDYFISNYDNKNNMDDEIADTDDEDNDEDNEEAEQIRSWSDVFINYKNPHHVNFGHIEHRPRLFETRFQTIKDGNRFKGEVIWSNDKSGYGEHYWDLAVGKL</sequence>
<reference evidence="3" key="1">
    <citation type="submission" date="2020-05" db="UniProtKB">
        <authorList>
            <consortium name="EnsemblMetazoa"/>
        </authorList>
    </citation>
    <scope>IDENTIFICATION</scope>
    <source>
        <strain evidence="3">TTRI</strain>
    </source>
</reference>
<evidence type="ECO:0000313" key="4">
    <source>
        <dbReference type="Proteomes" id="UP000078200"/>
    </source>
</evidence>
<evidence type="ECO:0000256" key="1">
    <source>
        <dbReference type="SAM" id="MobiDB-lite"/>
    </source>
</evidence>
<proteinExistence type="predicted"/>
<dbReference type="Proteomes" id="UP000078200">
    <property type="component" value="Unassembled WGS sequence"/>
</dbReference>
<keyword evidence="4" id="KW-1185">Reference proteome</keyword>
<evidence type="ECO:0000313" key="3">
    <source>
        <dbReference type="EnsemblMetazoa" id="GAUT023991-PA"/>
    </source>
</evidence>
<feature type="signal peptide" evidence="2">
    <location>
        <begin position="1"/>
        <end position="21"/>
    </location>
</feature>
<name>A0A1A9V2X7_GLOAU</name>
<dbReference type="VEuPathDB" id="VectorBase:GAUT023991"/>
<evidence type="ECO:0000256" key="2">
    <source>
        <dbReference type="SAM" id="SignalP"/>
    </source>
</evidence>
<dbReference type="AlphaFoldDB" id="A0A1A9V2X7"/>
<organism evidence="3 4">
    <name type="scientific">Glossina austeni</name>
    <name type="common">Savannah tsetse fly</name>
    <dbReference type="NCBI Taxonomy" id="7395"/>
    <lineage>
        <taxon>Eukaryota</taxon>
        <taxon>Metazoa</taxon>
        <taxon>Ecdysozoa</taxon>
        <taxon>Arthropoda</taxon>
        <taxon>Hexapoda</taxon>
        <taxon>Insecta</taxon>
        <taxon>Pterygota</taxon>
        <taxon>Neoptera</taxon>
        <taxon>Endopterygota</taxon>
        <taxon>Diptera</taxon>
        <taxon>Brachycera</taxon>
        <taxon>Muscomorpha</taxon>
        <taxon>Hippoboscoidea</taxon>
        <taxon>Glossinidae</taxon>
        <taxon>Glossina</taxon>
    </lineage>
</organism>
<accession>A0A1A9V2X7</accession>
<feature type="region of interest" description="Disordered" evidence="1">
    <location>
        <begin position="274"/>
        <end position="294"/>
    </location>
</feature>
<feature type="compositionally biased region" description="Acidic residues" evidence="1">
    <location>
        <begin position="277"/>
        <end position="294"/>
    </location>
</feature>
<protein>
    <submittedName>
        <fullName evidence="3">Uncharacterized protein</fullName>
    </submittedName>
</protein>
<dbReference type="EnsemblMetazoa" id="GAUT023991-RA">
    <property type="protein sequence ID" value="GAUT023991-PA"/>
    <property type="gene ID" value="GAUT023991"/>
</dbReference>
<feature type="chain" id="PRO_5008398976" evidence="2">
    <location>
        <begin position="22"/>
        <end position="364"/>
    </location>
</feature>
<keyword evidence="2" id="KW-0732">Signal</keyword>